<protein>
    <submittedName>
        <fullName evidence="1">Uncharacterized protein</fullName>
    </submittedName>
</protein>
<evidence type="ECO:0000313" key="2">
    <source>
        <dbReference type="Proteomes" id="UP001569428"/>
    </source>
</evidence>
<dbReference type="Proteomes" id="UP001569428">
    <property type="component" value="Unassembled WGS sequence"/>
</dbReference>
<accession>A0ABV4NYL2</accession>
<organism evidence="1 2">
    <name type="scientific">Microbulbifer epialgicus</name>
    <dbReference type="NCBI Taxonomy" id="393907"/>
    <lineage>
        <taxon>Bacteria</taxon>
        <taxon>Pseudomonadati</taxon>
        <taxon>Pseudomonadota</taxon>
        <taxon>Gammaproteobacteria</taxon>
        <taxon>Cellvibrionales</taxon>
        <taxon>Microbulbiferaceae</taxon>
        <taxon>Microbulbifer</taxon>
    </lineage>
</organism>
<proteinExistence type="predicted"/>
<dbReference type="RefSeq" id="WP_371838399.1">
    <property type="nucleotide sequence ID" value="NZ_JBGMEK010000012.1"/>
</dbReference>
<dbReference type="EMBL" id="JBGMEK010000012">
    <property type="protein sequence ID" value="MFA0810827.1"/>
    <property type="molecule type" value="Genomic_DNA"/>
</dbReference>
<keyword evidence="2" id="KW-1185">Reference proteome</keyword>
<name>A0ABV4NYL2_9GAMM</name>
<reference evidence="1 2" key="1">
    <citation type="submission" date="2024-08" db="EMBL/GenBank/DDBJ databases">
        <authorList>
            <person name="Ishaq N."/>
        </authorList>
    </citation>
    <scope>NUCLEOTIDE SEQUENCE [LARGE SCALE GENOMIC DNA]</scope>
    <source>
        <strain evidence="1 2">DSM 18651</strain>
    </source>
</reference>
<comment type="caution">
    <text evidence="1">The sequence shown here is derived from an EMBL/GenBank/DDBJ whole genome shotgun (WGS) entry which is preliminary data.</text>
</comment>
<gene>
    <name evidence="1" type="ORF">ACCI49_07815</name>
</gene>
<evidence type="ECO:0000313" key="1">
    <source>
        <dbReference type="EMBL" id="MFA0810827.1"/>
    </source>
</evidence>
<sequence length="82" mass="9331">MPEIKLEVSKKSNDFLLKQKARYYELKEKLISGAGLSEVEENEISIITLNFAKLAMSLFAGGEKKTAQEMPIYPYHEKGNIH</sequence>